<evidence type="ECO:0000256" key="7">
    <source>
        <dbReference type="SAM" id="Coils"/>
    </source>
</evidence>
<feature type="coiled-coil region" evidence="7">
    <location>
        <begin position="1039"/>
        <end position="1073"/>
    </location>
</feature>
<comment type="caution">
    <text evidence="10">The sequence shown here is derived from an EMBL/GenBank/DDBJ whole genome shotgun (WGS) entry which is preliminary data.</text>
</comment>
<dbReference type="InterPro" id="IPR001752">
    <property type="entry name" value="Kinesin_motor_dom"/>
</dbReference>
<dbReference type="PROSITE" id="PS50067">
    <property type="entry name" value="KINESIN_MOTOR_2"/>
    <property type="match status" value="1"/>
</dbReference>
<dbReference type="InterPro" id="IPR027417">
    <property type="entry name" value="P-loop_NTPase"/>
</dbReference>
<feature type="region of interest" description="Disordered" evidence="8">
    <location>
        <begin position="1854"/>
        <end position="1940"/>
    </location>
</feature>
<dbReference type="PANTHER" id="PTHR47969">
    <property type="entry name" value="CHROMOSOME-ASSOCIATED KINESIN KIF4A-RELATED"/>
    <property type="match status" value="1"/>
</dbReference>
<evidence type="ECO:0000256" key="2">
    <source>
        <dbReference type="ARBA" id="ARBA00022490"/>
    </source>
</evidence>
<feature type="region of interest" description="Disordered" evidence="8">
    <location>
        <begin position="71"/>
        <end position="90"/>
    </location>
</feature>
<dbReference type="Proteomes" id="UP000567179">
    <property type="component" value="Unassembled WGS sequence"/>
</dbReference>
<feature type="coiled-coil region" evidence="7">
    <location>
        <begin position="1155"/>
        <end position="1295"/>
    </location>
</feature>
<keyword evidence="4 6" id="KW-0067">ATP-binding</keyword>
<evidence type="ECO:0000313" key="11">
    <source>
        <dbReference type="Proteomes" id="UP000567179"/>
    </source>
</evidence>
<feature type="domain" description="Kinesin motor" evidence="9">
    <location>
        <begin position="34"/>
        <end position="486"/>
    </location>
</feature>
<gene>
    <name evidence="10" type="ORF">D9619_005479</name>
</gene>
<organism evidence="10 11">
    <name type="scientific">Psilocybe cf. subviscida</name>
    <dbReference type="NCBI Taxonomy" id="2480587"/>
    <lineage>
        <taxon>Eukaryota</taxon>
        <taxon>Fungi</taxon>
        <taxon>Dikarya</taxon>
        <taxon>Basidiomycota</taxon>
        <taxon>Agaricomycotina</taxon>
        <taxon>Agaricomycetes</taxon>
        <taxon>Agaricomycetidae</taxon>
        <taxon>Agaricales</taxon>
        <taxon>Agaricineae</taxon>
        <taxon>Strophariaceae</taxon>
        <taxon>Psilocybe</taxon>
    </lineage>
</organism>
<dbReference type="GO" id="GO:0003777">
    <property type="term" value="F:microtubule motor activity"/>
    <property type="evidence" value="ECO:0007669"/>
    <property type="project" value="InterPro"/>
</dbReference>
<feature type="region of interest" description="Disordered" evidence="8">
    <location>
        <begin position="2057"/>
        <end position="2091"/>
    </location>
</feature>
<dbReference type="GO" id="GO:0007052">
    <property type="term" value="P:mitotic spindle organization"/>
    <property type="evidence" value="ECO:0007669"/>
    <property type="project" value="TreeGrafter"/>
</dbReference>
<comment type="similarity">
    <text evidence="6">Belongs to the TRAFAC class myosin-kinesin ATPase superfamily. Kinesin family.</text>
</comment>
<feature type="coiled-coil region" evidence="7">
    <location>
        <begin position="1775"/>
        <end position="1840"/>
    </location>
</feature>
<dbReference type="PANTHER" id="PTHR47969:SF15">
    <property type="entry name" value="CHROMOSOME-ASSOCIATED KINESIN KIF4A-RELATED"/>
    <property type="match status" value="1"/>
</dbReference>
<accession>A0A8H5BYH3</accession>
<dbReference type="GO" id="GO:0005875">
    <property type="term" value="C:microtubule associated complex"/>
    <property type="evidence" value="ECO:0007669"/>
    <property type="project" value="TreeGrafter"/>
</dbReference>
<feature type="coiled-coil region" evidence="7">
    <location>
        <begin position="712"/>
        <end position="795"/>
    </location>
</feature>
<feature type="compositionally biased region" description="Low complexity" evidence="8">
    <location>
        <begin position="288"/>
        <end position="298"/>
    </location>
</feature>
<dbReference type="GO" id="GO:0005524">
    <property type="term" value="F:ATP binding"/>
    <property type="evidence" value="ECO:0007669"/>
    <property type="project" value="UniProtKB-UniRule"/>
</dbReference>
<dbReference type="InterPro" id="IPR036961">
    <property type="entry name" value="Kinesin_motor_dom_sf"/>
</dbReference>
<feature type="coiled-coil region" evidence="7">
    <location>
        <begin position="621"/>
        <end position="676"/>
    </location>
</feature>
<name>A0A8H5BYH3_9AGAR</name>
<dbReference type="InterPro" id="IPR019821">
    <property type="entry name" value="Kinesin_motor_CS"/>
</dbReference>
<evidence type="ECO:0000256" key="4">
    <source>
        <dbReference type="ARBA" id="ARBA00022840"/>
    </source>
</evidence>
<keyword evidence="5 7" id="KW-0175">Coiled coil</keyword>
<feature type="region of interest" description="Disordered" evidence="8">
    <location>
        <begin position="907"/>
        <end position="942"/>
    </location>
</feature>
<dbReference type="Pfam" id="PF00225">
    <property type="entry name" value="Kinesin"/>
    <property type="match status" value="2"/>
</dbReference>
<keyword evidence="6" id="KW-0505">Motor protein</keyword>
<evidence type="ECO:0000256" key="1">
    <source>
        <dbReference type="ARBA" id="ARBA00004496"/>
    </source>
</evidence>
<dbReference type="SUPFAM" id="SSF52540">
    <property type="entry name" value="P-loop containing nucleoside triphosphate hydrolases"/>
    <property type="match status" value="1"/>
</dbReference>
<feature type="region of interest" description="Disordered" evidence="8">
    <location>
        <begin position="1079"/>
        <end position="1098"/>
    </location>
</feature>
<evidence type="ECO:0000259" key="9">
    <source>
        <dbReference type="PROSITE" id="PS50067"/>
    </source>
</evidence>
<dbReference type="GO" id="GO:0008017">
    <property type="term" value="F:microtubule binding"/>
    <property type="evidence" value="ECO:0007669"/>
    <property type="project" value="InterPro"/>
</dbReference>
<dbReference type="GO" id="GO:0051231">
    <property type="term" value="P:spindle elongation"/>
    <property type="evidence" value="ECO:0007669"/>
    <property type="project" value="TreeGrafter"/>
</dbReference>
<dbReference type="PROSITE" id="PS00411">
    <property type="entry name" value="KINESIN_MOTOR_1"/>
    <property type="match status" value="1"/>
</dbReference>
<feature type="region of interest" description="Disordered" evidence="8">
    <location>
        <begin position="285"/>
        <end position="354"/>
    </location>
</feature>
<feature type="compositionally biased region" description="Basic and acidic residues" evidence="8">
    <location>
        <begin position="2057"/>
        <end position="2083"/>
    </location>
</feature>
<keyword evidence="3 6" id="KW-0547">Nucleotide-binding</keyword>
<feature type="coiled-coil region" evidence="7">
    <location>
        <begin position="1600"/>
        <end position="1713"/>
    </location>
</feature>
<feature type="compositionally biased region" description="Low complexity" evidence="8">
    <location>
        <begin position="329"/>
        <end position="343"/>
    </location>
</feature>
<comment type="subcellular location">
    <subcellularLocation>
        <location evidence="1">Cytoplasm</location>
    </subcellularLocation>
</comment>
<evidence type="ECO:0000256" key="6">
    <source>
        <dbReference type="PROSITE-ProRule" id="PRU00283"/>
    </source>
</evidence>
<dbReference type="EMBL" id="JAACJJ010000001">
    <property type="protein sequence ID" value="KAF5330848.1"/>
    <property type="molecule type" value="Genomic_DNA"/>
</dbReference>
<sequence>MPRVVICEVRGKSNGWMRRAAMAPASSSSSPTTSVQVALRIRPPTTQDSTSIPARFQRSVIQTTSSTSVVIEPPSGTFTGTGSSASPASAASSAAKKQSFTFDQVHPPATTQYELFEGTARPLVSRFLDGFNCTILAYGQTSSGKTYSMTGIDLDLDPTDPNNGMGIIPRAVSSIFSSARQLKEERGGNWNYSVKGSFIEIYNEDLIDLLSLDDGPAAARREVQIREDKDGTIIWGGLREVNVKNANEVMGLIRKGTSIRRTNETDMNAQSSRSHAIFSLTLTQKKFSGSGNPPRSSSPLPPGRSPSRLARPGSMYAGGPSPVANRVASPTSGRPSTPSSFTSALGRPSSLRPASALGHLGERAAAIEEEGGEWVTIVSKFHFVDLAGSERLKRTAAAGERIKEGISINSGLLALGNVISALGDPSRAKSHTATHIPYRDSKLTRLLQDSLGGNAHTLMIACVSPAEWNSGETINTLKYANRARNIKNRAVVNEKEDGWDDVEWLQGTVARLRKELKGLKEGGPGTVVQEPEVVEAQASKRVMAQMNELQNNYEDLREKFVERTEELTRLRRELGEKHRNSTAGAVNSTSKYEEIVGPVIEEYEKTISSMEAALSLNRAALRHTNELVEEKEEELTAITERHAATELYVEELRSRVAKLTEREASTEAYVRDLEEKMKAYDETSVSSSESMTDLKREVNKFKDAEAQSSKYITELEQRLARSDESIMALQQTVEKLEKDAERRREEVTTLEARLETFRRDGESWRSDLEAREAKVKALEVKLKDWEEKKKEAGETRLRLGSVVDEVESARRSLEVDLKTKASLASLSPESTTGSSDFAQSPVKLVVESETRATSPAPNMDVEAQLLALQQTHTATLADLSSITSKYRDALHEISDLAAQIQEAQLGNPTVDNTELGSSEKFTEQSTHRRRMSNARVGREVDSPIATNGRRLFFRQAASAESLHARSLSQSLSLSQELSSAHSRKASFSSHGTGSSHSPSNSHSLSHSRSASTLHSMMGQRPPLSISTPSLSPPSAERSVSSLEKEIMRLQEVLKEREAEISLLEESLKESEGRVLNGIQEHNGEGHEGNGVNPESTLSPKTINRFEHIRKTMENGHSTPPVEQGSSVYSEDESLERLNELMLSMAQKESNHREVVESLNAQLSQTRRQLDDLTMLSRDQTLNMSKEIEALQRNHGEDLKLLEEVRQHEAELVEALKNAELAHASEVEKLRVAHEDVLKAKSAEVEELIASLKKEHDGSVSALRAELEATSRIAHEDVLKAKTDEVEEVISSLKNEHEASVSSLRAELEAGTEALAKAHDAHETAFGQLKAEHEKALQASLSEANNLLEETRAGHAKAIAKLSAEHAAALRQKDDDAAATLQTTEEEYYNALTKLRVDHAEAIKTVAAETNATIERLRLEHAGELRMLEITKEGSLSESESARNTTISSLQDEHSAAIARKEAAFSEEIESLNAGFLRASKAKDDDHTLQVDRLKLEHETAISKFKSDWRSEVESLKTRLTEEQEDRSVALSKTRQDHEASIQAVHEQHTAVLQEIEKGYQVELDSLKKKHAVAVSEISSRQDSDRSSLVQTHADAISRLKGDHSQELSDLQAKVTSLEEQSQQVSAEMNNLRQQVADFEDARESLLRSHAEEVLKLKTQHEQQLAKLDQNLVAVQADHNQALEDARTQSKKLLEEEAARLSATLADLEKHQTEERETFQKDRDLLLQEIEAHKSAADEFTMLREETRRNHDQEISDKNDIIATMEQDIVSVGNERDQFAAEVAQLRAELERTRTDQSKLIQEASKRESLVVELDRHRSVIADLQESLQKTKDEKDVLQVEKSKADVLVRELQAQLARSASPPAIRSPDRGFQRGQNLPAIKLPPPTPPPSVPPPPAPRTVVSHHMNGESNISSSSHGSAFNSSISSRESQPESPSTSLGHSMLANSVHSVDPKMTLKVEQQAKQIDEQEVMIKTLNKQLTHCESDLQAHMDLVTTLETSLGDSEKNLRKARMQATELARERDTLNVKLEALRNELSDAKREVVSVRRSIVEEKQSLEQRLDEERKAKERARQQLDSRMEELQKRKSKFACL</sequence>
<feature type="binding site" evidence="6">
    <location>
        <begin position="139"/>
        <end position="146"/>
    </location>
    <ligand>
        <name>ATP</name>
        <dbReference type="ChEBI" id="CHEBI:30616"/>
    </ligand>
</feature>
<dbReference type="OrthoDB" id="3176171at2759"/>
<dbReference type="InterPro" id="IPR027640">
    <property type="entry name" value="Kinesin-like_fam"/>
</dbReference>
<dbReference type="SMART" id="SM00129">
    <property type="entry name" value="KISc"/>
    <property type="match status" value="1"/>
</dbReference>
<evidence type="ECO:0000313" key="10">
    <source>
        <dbReference type="EMBL" id="KAF5330848.1"/>
    </source>
</evidence>
<evidence type="ECO:0000256" key="5">
    <source>
        <dbReference type="ARBA" id="ARBA00023054"/>
    </source>
</evidence>
<feature type="compositionally biased region" description="Polar residues" evidence="8">
    <location>
        <begin position="907"/>
        <end position="916"/>
    </location>
</feature>
<evidence type="ECO:0000256" key="8">
    <source>
        <dbReference type="SAM" id="MobiDB-lite"/>
    </source>
</evidence>
<feature type="region of interest" description="Disordered" evidence="8">
    <location>
        <begin position="982"/>
        <end position="1039"/>
    </location>
</feature>
<protein>
    <recommendedName>
        <fullName evidence="9">Kinesin motor domain-containing protein</fullName>
    </recommendedName>
</protein>
<feature type="compositionally biased region" description="Low complexity" evidence="8">
    <location>
        <begin position="305"/>
        <end position="314"/>
    </location>
</feature>
<proteinExistence type="inferred from homology"/>
<dbReference type="Gene3D" id="3.40.850.10">
    <property type="entry name" value="Kinesin motor domain"/>
    <property type="match status" value="1"/>
</dbReference>
<dbReference type="GO" id="GO:0005737">
    <property type="term" value="C:cytoplasm"/>
    <property type="evidence" value="ECO:0007669"/>
    <property type="project" value="UniProtKB-SubCell"/>
</dbReference>
<dbReference type="PRINTS" id="PR00380">
    <property type="entry name" value="KINESINHEAVY"/>
</dbReference>
<feature type="compositionally biased region" description="Low complexity" evidence="8">
    <location>
        <begin position="982"/>
        <end position="1034"/>
    </location>
</feature>
<keyword evidence="11" id="KW-1185">Reference proteome</keyword>
<keyword evidence="2" id="KW-0963">Cytoplasm</keyword>
<feature type="compositionally biased region" description="Pro residues" evidence="8">
    <location>
        <begin position="1881"/>
        <end position="1897"/>
    </location>
</feature>
<dbReference type="GO" id="GO:0007018">
    <property type="term" value="P:microtubule-based movement"/>
    <property type="evidence" value="ECO:0007669"/>
    <property type="project" value="InterPro"/>
</dbReference>
<feature type="compositionally biased region" description="Low complexity" evidence="8">
    <location>
        <begin position="1909"/>
        <end position="1937"/>
    </location>
</feature>
<feature type="coiled-coil region" evidence="7">
    <location>
        <begin position="539"/>
        <end position="573"/>
    </location>
</feature>
<reference evidence="10 11" key="1">
    <citation type="journal article" date="2020" name="ISME J.">
        <title>Uncovering the hidden diversity of litter-decomposition mechanisms in mushroom-forming fungi.</title>
        <authorList>
            <person name="Floudas D."/>
            <person name="Bentzer J."/>
            <person name="Ahren D."/>
            <person name="Johansson T."/>
            <person name="Persson P."/>
            <person name="Tunlid A."/>
        </authorList>
    </citation>
    <scope>NUCLEOTIDE SEQUENCE [LARGE SCALE GENOMIC DNA]</scope>
    <source>
        <strain evidence="10 11">CBS 101986</strain>
    </source>
</reference>
<evidence type="ECO:0000256" key="3">
    <source>
        <dbReference type="ARBA" id="ARBA00022741"/>
    </source>
</evidence>